<dbReference type="SMART" id="SM01000">
    <property type="entry name" value="Aha1_N"/>
    <property type="match status" value="1"/>
</dbReference>
<dbReference type="Gene3D" id="3.30.530.20">
    <property type="match status" value="1"/>
</dbReference>
<dbReference type="InterPro" id="IPR036338">
    <property type="entry name" value="Aha1"/>
</dbReference>
<feature type="domain" description="Activator of Hsp90 ATPase AHSA1-like N-terminal" evidence="2">
    <location>
        <begin position="29"/>
        <end position="157"/>
    </location>
</feature>
<dbReference type="PANTHER" id="PTHR13009">
    <property type="entry name" value="HEAT SHOCK PROTEIN 90 HSP90 CO-CHAPERONE AHA-1"/>
    <property type="match status" value="1"/>
</dbReference>
<dbReference type="GO" id="GO:0006457">
    <property type="term" value="P:protein folding"/>
    <property type="evidence" value="ECO:0007669"/>
    <property type="project" value="TreeGrafter"/>
</dbReference>
<dbReference type="EMBL" id="KK100258">
    <property type="protein sequence ID" value="KIZ07471.1"/>
    <property type="molecule type" value="Genomic_DNA"/>
</dbReference>
<evidence type="ECO:0000313" key="3">
    <source>
        <dbReference type="EMBL" id="KIZ07471.1"/>
    </source>
</evidence>
<reference evidence="3 4" key="1">
    <citation type="journal article" date="2013" name="BMC Genomics">
        <title>Reconstruction of the lipid metabolism for the microalga Monoraphidium neglectum from its genome sequence reveals characteristics suitable for biofuel production.</title>
        <authorList>
            <person name="Bogen C."/>
            <person name="Al-Dilaimi A."/>
            <person name="Albersmeier A."/>
            <person name="Wichmann J."/>
            <person name="Grundmann M."/>
            <person name="Rupp O."/>
            <person name="Lauersen K.J."/>
            <person name="Blifernez-Klassen O."/>
            <person name="Kalinowski J."/>
            <person name="Goesmann A."/>
            <person name="Mussgnug J.H."/>
            <person name="Kruse O."/>
        </authorList>
    </citation>
    <scope>NUCLEOTIDE SEQUENCE [LARGE SCALE GENOMIC DNA]</scope>
    <source>
        <strain evidence="3 4">SAG 48.87</strain>
    </source>
</reference>
<dbReference type="SUPFAM" id="SSF103111">
    <property type="entry name" value="Activator of Hsp90 ATPase, Aha1"/>
    <property type="match status" value="1"/>
</dbReference>
<keyword evidence="4" id="KW-1185">Reference proteome</keyword>
<dbReference type="OrthoDB" id="567237at2759"/>
<evidence type="ECO:0000256" key="1">
    <source>
        <dbReference type="ARBA" id="ARBA00006817"/>
    </source>
</evidence>
<keyword evidence="3" id="KW-0346">Stress response</keyword>
<dbReference type="InterPro" id="IPR015310">
    <property type="entry name" value="AHSA1-like_N"/>
</dbReference>
<dbReference type="InterPro" id="IPR013538">
    <property type="entry name" value="ASHA1/2-like_C"/>
</dbReference>
<dbReference type="PANTHER" id="PTHR13009:SF8">
    <property type="entry name" value="AHA1 DOMAIN-CONTAINING PROTEIN"/>
    <property type="match status" value="1"/>
</dbReference>
<name>A0A0D2NTG2_9CHLO</name>
<dbReference type="KEGG" id="mng:MNEG_0481"/>
<dbReference type="RefSeq" id="XP_013906490.1">
    <property type="nucleotide sequence ID" value="XM_014051036.1"/>
</dbReference>
<protein>
    <submittedName>
        <fullName evidence="3">Activator heat shock protein ATPase</fullName>
    </submittedName>
</protein>
<dbReference type="Proteomes" id="UP000054498">
    <property type="component" value="Unassembled WGS sequence"/>
</dbReference>
<evidence type="ECO:0000259" key="2">
    <source>
        <dbReference type="SMART" id="SM01000"/>
    </source>
</evidence>
<dbReference type="CDD" id="cd08892">
    <property type="entry name" value="SRPBCC_Aha1"/>
    <property type="match status" value="1"/>
</dbReference>
<gene>
    <name evidence="3" type="ORF">MNEG_0481</name>
</gene>
<comment type="similarity">
    <text evidence="1">Belongs to the AHA1 family.</text>
</comment>
<dbReference type="GO" id="GO:0051087">
    <property type="term" value="F:protein-folding chaperone binding"/>
    <property type="evidence" value="ECO:0007669"/>
    <property type="project" value="InterPro"/>
</dbReference>
<dbReference type="Pfam" id="PF08327">
    <property type="entry name" value="AHSA1"/>
    <property type="match status" value="1"/>
</dbReference>
<accession>A0A0D2NTG2</accession>
<dbReference type="STRING" id="145388.A0A0D2NTG2"/>
<dbReference type="GO" id="GO:0005829">
    <property type="term" value="C:cytosol"/>
    <property type="evidence" value="ECO:0007669"/>
    <property type="project" value="TreeGrafter"/>
</dbReference>
<dbReference type="Pfam" id="PF09229">
    <property type="entry name" value="Aha1_N"/>
    <property type="match status" value="1"/>
</dbReference>
<sequence>MAKLGEGDARWIVEKREDGTNVNAWHWQEKDCLTWSKRRLGQLFNGAVLVDTPRVSSTGLESLTGEVFLNNRKAKMVASYELKLTVGWTGSTLDGAQASGTIELPYLADENEDEDTEVRVVAPDDSPAGNELKNVLLRQGGREAVRKLVDQFIAELKAGVPAKEKGGATPADGAADASSGGAQAANKTQAAAAKVAAPKAAAAIRGSNQGGKVASSRARLELEKQFYCRPSDLYECFLVEGRVRAFTMSPATVDPRPGGAFTWFGGSVEGTFTELEPPRRILMNWRFSSWGEGVASRVELAMEEPEPGATVLRLTQTEIPEEDRFGNHDVKLQVERGWEEQVFKRIKQVFGFGA</sequence>
<dbReference type="GeneID" id="25726599"/>
<dbReference type="SUPFAM" id="SSF55961">
    <property type="entry name" value="Bet v1-like"/>
    <property type="match status" value="1"/>
</dbReference>
<organism evidence="3 4">
    <name type="scientific">Monoraphidium neglectum</name>
    <dbReference type="NCBI Taxonomy" id="145388"/>
    <lineage>
        <taxon>Eukaryota</taxon>
        <taxon>Viridiplantae</taxon>
        <taxon>Chlorophyta</taxon>
        <taxon>core chlorophytes</taxon>
        <taxon>Chlorophyceae</taxon>
        <taxon>CS clade</taxon>
        <taxon>Sphaeropleales</taxon>
        <taxon>Selenastraceae</taxon>
        <taxon>Monoraphidium</taxon>
    </lineage>
</organism>
<proteinExistence type="inferred from homology"/>
<dbReference type="AlphaFoldDB" id="A0A0D2NTG2"/>
<evidence type="ECO:0000313" key="4">
    <source>
        <dbReference type="Proteomes" id="UP000054498"/>
    </source>
</evidence>
<dbReference type="InterPro" id="IPR023393">
    <property type="entry name" value="START-like_dom_sf"/>
</dbReference>
<dbReference type="GO" id="GO:0001671">
    <property type="term" value="F:ATPase activator activity"/>
    <property type="evidence" value="ECO:0007669"/>
    <property type="project" value="InterPro"/>
</dbReference>
<dbReference type="Gene3D" id="3.15.10.20">
    <property type="entry name" value="Activator of Hsp90 ATPase Aha1, N-terminal domain"/>
    <property type="match status" value="1"/>
</dbReference>